<keyword evidence="2" id="KW-0812">Transmembrane</keyword>
<keyword evidence="2" id="KW-1133">Transmembrane helix</keyword>
<evidence type="ECO:0000313" key="3">
    <source>
        <dbReference type="EMBL" id="KDP37063.1"/>
    </source>
</evidence>
<dbReference type="STRING" id="180498.A0A067KPX2"/>
<dbReference type="EMBL" id="KK914415">
    <property type="protein sequence ID" value="KDP37063.1"/>
    <property type="molecule type" value="Genomic_DNA"/>
</dbReference>
<reference evidence="3 4" key="1">
    <citation type="journal article" date="2014" name="PLoS ONE">
        <title>Global Analysis of Gene Expression Profiles in Physic Nut (Jatropha curcas L.) Seedlings Exposed to Salt Stress.</title>
        <authorList>
            <person name="Zhang L."/>
            <person name="Zhang C."/>
            <person name="Wu P."/>
            <person name="Chen Y."/>
            <person name="Li M."/>
            <person name="Jiang H."/>
            <person name="Wu G."/>
        </authorList>
    </citation>
    <scope>NUCLEOTIDE SEQUENCE [LARGE SCALE GENOMIC DNA]</scope>
    <source>
        <strain evidence="4">cv. GZQX0401</strain>
        <tissue evidence="3">Young leaves</tissue>
    </source>
</reference>
<feature type="transmembrane region" description="Helical" evidence="2">
    <location>
        <begin position="148"/>
        <end position="167"/>
    </location>
</feature>
<accession>A0A067KPX2</accession>
<evidence type="ECO:0000256" key="2">
    <source>
        <dbReference type="SAM" id="Phobius"/>
    </source>
</evidence>
<organism evidence="3 4">
    <name type="scientific">Jatropha curcas</name>
    <name type="common">Barbados nut</name>
    <dbReference type="NCBI Taxonomy" id="180498"/>
    <lineage>
        <taxon>Eukaryota</taxon>
        <taxon>Viridiplantae</taxon>
        <taxon>Streptophyta</taxon>
        <taxon>Embryophyta</taxon>
        <taxon>Tracheophyta</taxon>
        <taxon>Spermatophyta</taxon>
        <taxon>Magnoliopsida</taxon>
        <taxon>eudicotyledons</taxon>
        <taxon>Gunneridae</taxon>
        <taxon>Pentapetalae</taxon>
        <taxon>rosids</taxon>
        <taxon>fabids</taxon>
        <taxon>Malpighiales</taxon>
        <taxon>Euphorbiaceae</taxon>
        <taxon>Crotonoideae</taxon>
        <taxon>Jatropheae</taxon>
        <taxon>Jatropha</taxon>
    </lineage>
</organism>
<feature type="region of interest" description="Disordered" evidence="1">
    <location>
        <begin position="90"/>
        <end position="109"/>
    </location>
</feature>
<name>A0A067KPX2_JATCU</name>
<gene>
    <name evidence="3" type="ORF">JCGZ_06119</name>
</gene>
<dbReference type="OrthoDB" id="513929at2759"/>
<sequence length="173" mass="19116">MNDKQKFYCRSTVRNLIYKIVRFENSNKQIMAVAVAVAAMANGAPKLCHSYFSHHHKLLLKPTKKKLMSFPKFFDTQNLSSNATLKSLSSINASNSPREEETSITDSSNGFSPEDLNYLWKLGGGSVAGAAVIKYGSIIFPEITRPNIILALVMVSAPVIIAIVLLIKQSRLK</sequence>
<evidence type="ECO:0000313" key="4">
    <source>
        <dbReference type="Proteomes" id="UP000027138"/>
    </source>
</evidence>
<dbReference type="AlphaFoldDB" id="A0A067KPX2"/>
<dbReference type="Proteomes" id="UP000027138">
    <property type="component" value="Unassembled WGS sequence"/>
</dbReference>
<dbReference type="PANTHER" id="PTHR37224">
    <property type="entry name" value="OS02G0804400 PROTEIN"/>
    <property type="match status" value="1"/>
</dbReference>
<protein>
    <submittedName>
        <fullName evidence="3">Uncharacterized protein</fullName>
    </submittedName>
</protein>
<keyword evidence="2" id="KW-0472">Membrane</keyword>
<evidence type="ECO:0000256" key="1">
    <source>
        <dbReference type="SAM" id="MobiDB-lite"/>
    </source>
</evidence>
<keyword evidence="4" id="KW-1185">Reference proteome</keyword>
<proteinExistence type="predicted"/>